<evidence type="ECO:0000256" key="4">
    <source>
        <dbReference type="ARBA" id="ARBA00023125"/>
    </source>
</evidence>
<sequence length="168" mass="19073">MSDHANLNFSDLVETYYTPLYRFAYSLAKNEHEASDLTQQTFVIYAEKGDSLRDSSKVKSWLFTTLYREFLRLRRRAAHVTPQENDILELEAPSVEPGIARTLDSQSALDALEQVDEAYRAPLTLFYLKSLSYKEIAETLDIPIGTVMSRLSRGKAQLKNILLSSTAS</sequence>
<evidence type="ECO:0000259" key="7">
    <source>
        <dbReference type="Pfam" id="PF08281"/>
    </source>
</evidence>
<dbReference type="NCBIfam" id="TIGR02937">
    <property type="entry name" value="sigma70-ECF"/>
    <property type="match status" value="1"/>
</dbReference>
<dbReference type="InterPro" id="IPR013324">
    <property type="entry name" value="RNA_pol_sigma_r3/r4-like"/>
</dbReference>
<dbReference type="InterPro" id="IPR014284">
    <property type="entry name" value="RNA_pol_sigma-70_dom"/>
</dbReference>
<comment type="caution">
    <text evidence="8">The sequence shown here is derived from an EMBL/GenBank/DDBJ whole genome shotgun (WGS) entry which is preliminary data.</text>
</comment>
<feature type="domain" description="RNA polymerase sigma factor 70 region 4 type 2" evidence="7">
    <location>
        <begin position="107"/>
        <end position="158"/>
    </location>
</feature>
<reference evidence="8 9" key="1">
    <citation type="submission" date="2020-07" db="EMBL/GenBank/DDBJ databases">
        <authorList>
            <person name="Feng X."/>
        </authorList>
    </citation>
    <scope>NUCLEOTIDE SEQUENCE [LARGE SCALE GENOMIC DNA]</scope>
    <source>
        <strain evidence="8 9">JCM31066</strain>
    </source>
</reference>
<proteinExistence type="inferred from homology"/>
<dbReference type="InterPro" id="IPR039425">
    <property type="entry name" value="RNA_pol_sigma-70-like"/>
</dbReference>
<dbReference type="RefSeq" id="WP_185675029.1">
    <property type="nucleotide sequence ID" value="NZ_JACHVB010000020.1"/>
</dbReference>
<dbReference type="Gene3D" id="1.10.1740.10">
    <property type="match status" value="1"/>
</dbReference>
<protein>
    <submittedName>
        <fullName evidence="8">RNA polymerase sigma factor</fullName>
    </submittedName>
</protein>
<evidence type="ECO:0000259" key="6">
    <source>
        <dbReference type="Pfam" id="PF04542"/>
    </source>
</evidence>
<feature type="domain" description="RNA polymerase sigma-70 region 2" evidence="6">
    <location>
        <begin position="12"/>
        <end position="78"/>
    </location>
</feature>
<organism evidence="8 9">
    <name type="scientific">Ruficoccus amylovorans</name>
    <dbReference type="NCBI Taxonomy" id="1804625"/>
    <lineage>
        <taxon>Bacteria</taxon>
        <taxon>Pseudomonadati</taxon>
        <taxon>Verrucomicrobiota</taxon>
        <taxon>Opitutia</taxon>
        <taxon>Puniceicoccales</taxon>
        <taxon>Cerasicoccaceae</taxon>
        <taxon>Ruficoccus</taxon>
    </lineage>
</organism>
<evidence type="ECO:0000256" key="3">
    <source>
        <dbReference type="ARBA" id="ARBA00023082"/>
    </source>
</evidence>
<keyword evidence="5" id="KW-0804">Transcription</keyword>
<dbReference type="SUPFAM" id="SSF88659">
    <property type="entry name" value="Sigma3 and sigma4 domains of RNA polymerase sigma factors"/>
    <property type="match status" value="1"/>
</dbReference>
<keyword evidence="2" id="KW-0805">Transcription regulation</keyword>
<dbReference type="AlphaFoldDB" id="A0A842HEG6"/>
<dbReference type="InterPro" id="IPR007627">
    <property type="entry name" value="RNA_pol_sigma70_r2"/>
</dbReference>
<dbReference type="Pfam" id="PF08281">
    <property type="entry name" value="Sigma70_r4_2"/>
    <property type="match status" value="1"/>
</dbReference>
<dbReference type="GO" id="GO:0006352">
    <property type="term" value="P:DNA-templated transcription initiation"/>
    <property type="evidence" value="ECO:0007669"/>
    <property type="project" value="InterPro"/>
</dbReference>
<keyword evidence="9" id="KW-1185">Reference proteome</keyword>
<evidence type="ECO:0000256" key="2">
    <source>
        <dbReference type="ARBA" id="ARBA00023015"/>
    </source>
</evidence>
<dbReference type="InterPro" id="IPR013325">
    <property type="entry name" value="RNA_pol_sigma_r2"/>
</dbReference>
<dbReference type="Gene3D" id="1.10.10.10">
    <property type="entry name" value="Winged helix-like DNA-binding domain superfamily/Winged helix DNA-binding domain"/>
    <property type="match status" value="1"/>
</dbReference>
<dbReference type="InterPro" id="IPR036388">
    <property type="entry name" value="WH-like_DNA-bd_sf"/>
</dbReference>
<dbReference type="SUPFAM" id="SSF88946">
    <property type="entry name" value="Sigma2 domain of RNA polymerase sigma factors"/>
    <property type="match status" value="1"/>
</dbReference>
<evidence type="ECO:0000256" key="1">
    <source>
        <dbReference type="ARBA" id="ARBA00010641"/>
    </source>
</evidence>
<dbReference type="CDD" id="cd06171">
    <property type="entry name" value="Sigma70_r4"/>
    <property type="match status" value="1"/>
</dbReference>
<dbReference type="PANTHER" id="PTHR43133:SF8">
    <property type="entry name" value="RNA POLYMERASE SIGMA FACTOR HI_1459-RELATED"/>
    <property type="match status" value="1"/>
</dbReference>
<gene>
    <name evidence="8" type="ORF">H5P28_07200</name>
</gene>
<evidence type="ECO:0000313" key="9">
    <source>
        <dbReference type="Proteomes" id="UP000546464"/>
    </source>
</evidence>
<dbReference type="Proteomes" id="UP000546464">
    <property type="component" value="Unassembled WGS sequence"/>
</dbReference>
<dbReference type="GO" id="GO:0003677">
    <property type="term" value="F:DNA binding"/>
    <property type="evidence" value="ECO:0007669"/>
    <property type="project" value="UniProtKB-KW"/>
</dbReference>
<dbReference type="GO" id="GO:0016987">
    <property type="term" value="F:sigma factor activity"/>
    <property type="evidence" value="ECO:0007669"/>
    <property type="project" value="UniProtKB-KW"/>
</dbReference>
<name>A0A842HEG6_9BACT</name>
<keyword evidence="3" id="KW-0731">Sigma factor</keyword>
<evidence type="ECO:0000313" key="8">
    <source>
        <dbReference type="EMBL" id="MBC2594046.1"/>
    </source>
</evidence>
<dbReference type="PANTHER" id="PTHR43133">
    <property type="entry name" value="RNA POLYMERASE ECF-TYPE SIGMA FACTO"/>
    <property type="match status" value="1"/>
</dbReference>
<accession>A0A842HEG6</accession>
<dbReference type="InterPro" id="IPR013249">
    <property type="entry name" value="RNA_pol_sigma70_r4_t2"/>
</dbReference>
<evidence type="ECO:0000256" key="5">
    <source>
        <dbReference type="ARBA" id="ARBA00023163"/>
    </source>
</evidence>
<comment type="similarity">
    <text evidence="1">Belongs to the sigma-70 factor family. ECF subfamily.</text>
</comment>
<dbReference type="EMBL" id="JACHVB010000020">
    <property type="protein sequence ID" value="MBC2594046.1"/>
    <property type="molecule type" value="Genomic_DNA"/>
</dbReference>
<keyword evidence="4" id="KW-0238">DNA-binding</keyword>
<dbReference type="Pfam" id="PF04542">
    <property type="entry name" value="Sigma70_r2"/>
    <property type="match status" value="1"/>
</dbReference>